<keyword evidence="4" id="KW-1185">Reference proteome</keyword>
<feature type="region of interest" description="Disordered" evidence="1">
    <location>
        <begin position="91"/>
        <end position="231"/>
    </location>
</feature>
<sequence>MKKSFPTAFVSRPLKWAAVACAVGLTGCVGYYPDPYGTSPQPYYGGGGGGAYYDPYYDNGYYGPSYNSTTIYYQTYSPGYYYRPGYGYYPPPPRRGGYGGHDRDDHHDRDRNRHTDDVKRNWAERFDRDKVTGNNPGRYPHDRDDRRNDDRNGRDDDRRGPPPRQQPPPRDSGRGNGGSWSDRISGDTRPAPRFEAPRAQPVAPPPPRRQDDRDGSDRSRDAWRDRLRKAD</sequence>
<keyword evidence="2" id="KW-0732">Signal</keyword>
<evidence type="ECO:0000313" key="3">
    <source>
        <dbReference type="EMBL" id="SHG51897.1"/>
    </source>
</evidence>
<gene>
    <name evidence="3" type="ORF">SAMN04488068_0552</name>
</gene>
<dbReference type="RefSeq" id="WP_072893566.1">
    <property type="nucleotide sequence ID" value="NZ_FQWZ01000001.1"/>
</dbReference>
<feature type="compositionally biased region" description="Basic and acidic residues" evidence="1">
    <location>
        <begin position="208"/>
        <end position="231"/>
    </location>
</feature>
<dbReference type="EMBL" id="FQWZ01000001">
    <property type="protein sequence ID" value="SHG51897.1"/>
    <property type="molecule type" value="Genomic_DNA"/>
</dbReference>
<organism evidence="3 4">
    <name type="scientific">Hydrocarboniphaga daqingensis</name>
    <dbReference type="NCBI Taxonomy" id="490188"/>
    <lineage>
        <taxon>Bacteria</taxon>
        <taxon>Pseudomonadati</taxon>
        <taxon>Pseudomonadota</taxon>
        <taxon>Gammaproteobacteria</taxon>
        <taxon>Nevskiales</taxon>
        <taxon>Nevskiaceae</taxon>
        <taxon>Hydrocarboniphaga</taxon>
    </lineage>
</organism>
<evidence type="ECO:0000313" key="4">
    <source>
        <dbReference type="Proteomes" id="UP000199758"/>
    </source>
</evidence>
<dbReference type="PROSITE" id="PS51257">
    <property type="entry name" value="PROKAR_LIPOPROTEIN"/>
    <property type="match status" value="1"/>
</dbReference>
<feature type="compositionally biased region" description="Basic and acidic residues" evidence="1">
    <location>
        <begin position="100"/>
        <end position="131"/>
    </location>
</feature>
<feature type="compositionally biased region" description="Basic and acidic residues" evidence="1">
    <location>
        <begin position="184"/>
        <end position="196"/>
    </location>
</feature>
<dbReference type="Proteomes" id="UP000199758">
    <property type="component" value="Unassembled WGS sequence"/>
</dbReference>
<evidence type="ECO:0008006" key="5">
    <source>
        <dbReference type="Google" id="ProtNLM"/>
    </source>
</evidence>
<feature type="compositionally biased region" description="Basic and acidic residues" evidence="1">
    <location>
        <begin position="139"/>
        <end position="160"/>
    </location>
</feature>
<proteinExistence type="predicted"/>
<dbReference type="STRING" id="490188.SAMN04488068_0552"/>
<evidence type="ECO:0000256" key="1">
    <source>
        <dbReference type="SAM" id="MobiDB-lite"/>
    </source>
</evidence>
<feature type="signal peptide" evidence="2">
    <location>
        <begin position="1"/>
        <end position="22"/>
    </location>
</feature>
<name>A0A1M5KGM5_9GAMM</name>
<dbReference type="AlphaFoldDB" id="A0A1M5KGM5"/>
<reference evidence="3 4" key="1">
    <citation type="submission" date="2016-11" db="EMBL/GenBank/DDBJ databases">
        <authorList>
            <person name="Jaros S."/>
            <person name="Januszkiewicz K."/>
            <person name="Wedrychowicz H."/>
        </authorList>
    </citation>
    <scope>NUCLEOTIDE SEQUENCE [LARGE SCALE GENOMIC DNA]</scope>
    <source>
        <strain evidence="3 4">CGMCC 1.7049</strain>
    </source>
</reference>
<feature type="chain" id="PRO_5012680239" description="Lipoprotein" evidence="2">
    <location>
        <begin position="23"/>
        <end position="231"/>
    </location>
</feature>
<protein>
    <recommendedName>
        <fullName evidence="5">Lipoprotein</fullName>
    </recommendedName>
</protein>
<accession>A0A1M5KGM5</accession>
<evidence type="ECO:0000256" key="2">
    <source>
        <dbReference type="SAM" id="SignalP"/>
    </source>
</evidence>